<keyword evidence="8" id="KW-0206">Cytoskeleton</keyword>
<feature type="region of interest" description="Disordered" evidence="11">
    <location>
        <begin position="316"/>
        <end position="359"/>
    </location>
</feature>
<dbReference type="PANTHER" id="PTHR31598">
    <property type="entry name" value="IQ DOMAIN-CONTAINING PROTEIN D"/>
    <property type="match status" value="1"/>
</dbReference>
<dbReference type="PANTHER" id="PTHR31598:SF1">
    <property type="entry name" value="DYNEIN REGULATORY COMPLEX PROTEIN 10"/>
    <property type="match status" value="1"/>
</dbReference>
<evidence type="ECO:0000256" key="10">
    <source>
        <dbReference type="SAM" id="Coils"/>
    </source>
</evidence>
<dbReference type="EMBL" id="JALJOR010000005">
    <property type="protein sequence ID" value="KAK9816570.1"/>
    <property type="molecule type" value="Genomic_DNA"/>
</dbReference>
<evidence type="ECO:0000256" key="9">
    <source>
        <dbReference type="ARBA" id="ARBA00023273"/>
    </source>
</evidence>
<keyword evidence="5" id="KW-0963">Cytoplasm</keyword>
<sequence>MNSLEATRVVAVLDEAVDGCRLLSHLTKEVLGNAEHLVDIVGEHVAELLLAHRRAVTAADILGSVSTEELRHSALDLWRALRKLPSAEAGLRSLKGERPAANLQAIAALEKLRHIAYKKLTTTVEEDNSNREHFEEVCRREKKAMKEKLTLEQQLRLDRRERLNQSTMLANAHQKATTELEETKMQASQQKATLEEQASATRDADHAYYASRETQLHQQLDSLKSSYDKLKHDNKEAEAALRKKKAKIDQQVEVWIGKYDEELGAKEQEYQEELSLHRQVTQQLQEIGAEYDRLVGERVTHEEQLAKAAAEKKRADAAARRQAKAATLIQKQWREHKAKKEAEKKKAAAEEKGKKGKKK</sequence>
<keyword evidence="10" id="KW-0175">Coiled coil</keyword>
<comment type="subcellular location">
    <subcellularLocation>
        <location evidence="2">Cytoplasm</location>
        <location evidence="2">Cytoskeleton</location>
        <location evidence="2">Flagellum axoneme</location>
    </subcellularLocation>
</comment>
<keyword evidence="6" id="KW-0282">Flagellum</keyword>
<dbReference type="AlphaFoldDB" id="A0AAW1Q2Z0"/>
<evidence type="ECO:0000256" key="5">
    <source>
        <dbReference type="ARBA" id="ARBA00022490"/>
    </source>
</evidence>
<protein>
    <recommendedName>
        <fullName evidence="4">Dynein regulatory complex protein 10</fullName>
    </recommendedName>
</protein>
<dbReference type="Proteomes" id="UP001489004">
    <property type="component" value="Unassembled WGS sequence"/>
</dbReference>
<comment type="similarity">
    <text evidence="3">Belongs to the DRC10 family.</text>
</comment>
<evidence type="ECO:0000313" key="12">
    <source>
        <dbReference type="EMBL" id="KAK9816570.1"/>
    </source>
</evidence>
<evidence type="ECO:0000256" key="7">
    <source>
        <dbReference type="ARBA" id="ARBA00023069"/>
    </source>
</evidence>
<comment type="function">
    <text evidence="1">Component of the nexin-dynein regulatory complex (N-DRC), a key regulator of ciliary/flagellar motility which maintains the alignment and integrity of the distal axoneme and regulates microtubule sliding in motile axonemes.</text>
</comment>
<evidence type="ECO:0000256" key="1">
    <source>
        <dbReference type="ARBA" id="ARBA00003029"/>
    </source>
</evidence>
<evidence type="ECO:0000256" key="2">
    <source>
        <dbReference type="ARBA" id="ARBA00004611"/>
    </source>
</evidence>
<evidence type="ECO:0000256" key="8">
    <source>
        <dbReference type="ARBA" id="ARBA00023212"/>
    </source>
</evidence>
<feature type="coiled-coil region" evidence="10">
    <location>
        <begin position="177"/>
        <end position="254"/>
    </location>
</feature>
<proteinExistence type="inferred from homology"/>
<keyword evidence="7" id="KW-0969">Cilium</keyword>
<evidence type="ECO:0000256" key="6">
    <source>
        <dbReference type="ARBA" id="ARBA00022846"/>
    </source>
</evidence>
<accession>A0AAW1Q2Z0</accession>
<keyword evidence="9" id="KW-0966">Cell projection</keyword>
<evidence type="ECO:0000256" key="11">
    <source>
        <dbReference type="SAM" id="MobiDB-lite"/>
    </source>
</evidence>
<dbReference type="InterPro" id="IPR042815">
    <property type="entry name" value="DRC10"/>
</dbReference>
<reference evidence="12 13" key="1">
    <citation type="journal article" date="2024" name="Nat. Commun.">
        <title>Phylogenomics reveals the evolutionary origins of lichenization in chlorophyte algae.</title>
        <authorList>
            <person name="Puginier C."/>
            <person name="Libourel C."/>
            <person name="Otte J."/>
            <person name="Skaloud P."/>
            <person name="Haon M."/>
            <person name="Grisel S."/>
            <person name="Petersen M."/>
            <person name="Berrin J.G."/>
            <person name="Delaux P.M."/>
            <person name="Dal Grande F."/>
            <person name="Keller J."/>
        </authorList>
    </citation>
    <scope>NUCLEOTIDE SEQUENCE [LARGE SCALE GENOMIC DNA]</scope>
    <source>
        <strain evidence="12 13">SAG 2043</strain>
    </source>
</reference>
<name>A0AAW1Q2Z0_9CHLO</name>
<evidence type="ECO:0000313" key="13">
    <source>
        <dbReference type="Proteomes" id="UP001489004"/>
    </source>
</evidence>
<evidence type="ECO:0000256" key="4">
    <source>
        <dbReference type="ARBA" id="ARBA00021752"/>
    </source>
</evidence>
<keyword evidence="13" id="KW-1185">Reference proteome</keyword>
<organism evidence="12 13">
    <name type="scientific">[Myrmecia] bisecta</name>
    <dbReference type="NCBI Taxonomy" id="41462"/>
    <lineage>
        <taxon>Eukaryota</taxon>
        <taxon>Viridiplantae</taxon>
        <taxon>Chlorophyta</taxon>
        <taxon>core chlorophytes</taxon>
        <taxon>Trebouxiophyceae</taxon>
        <taxon>Trebouxiales</taxon>
        <taxon>Trebouxiaceae</taxon>
        <taxon>Myrmecia</taxon>
    </lineage>
</organism>
<evidence type="ECO:0000256" key="3">
    <source>
        <dbReference type="ARBA" id="ARBA00009071"/>
    </source>
</evidence>
<feature type="compositionally biased region" description="Basic and acidic residues" evidence="11">
    <location>
        <begin position="332"/>
        <end position="353"/>
    </location>
</feature>
<dbReference type="PROSITE" id="PS50096">
    <property type="entry name" value="IQ"/>
    <property type="match status" value="1"/>
</dbReference>
<gene>
    <name evidence="12" type="ORF">WJX72_002085</name>
</gene>
<comment type="caution">
    <text evidence="12">The sequence shown here is derived from an EMBL/GenBank/DDBJ whole genome shotgun (WGS) entry which is preliminary data.</text>
</comment>